<accession>A0A7S0BBA7</accession>
<dbReference type="PROSITE" id="PS50222">
    <property type="entry name" value="EF_HAND_2"/>
    <property type="match status" value="1"/>
</dbReference>
<name>A0A7S0BBA7_9DINO</name>
<dbReference type="Gene3D" id="2.20.70.10">
    <property type="match status" value="1"/>
</dbReference>
<proteinExistence type="predicted"/>
<evidence type="ECO:0000256" key="2">
    <source>
        <dbReference type="SAM" id="MobiDB-lite"/>
    </source>
</evidence>
<dbReference type="GO" id="GO:0005509">
    <property type="term" value="F:calcium ion binding"/>
    <property type="evidence" value="ECO:0007669"/>
    <property type="project" value="InterPro"/>
</dbReference>
<reference evidence="5" key="1">
    <citation type="submission" date="2021-01" db="EMBL/GenBank/DDBJ databases">
        <authorList>
            <person name="Corre E."/>
            <person name="Pelletier E."/>
            <person name="Niang G."/>
            <person name="Scheremetjew M."/>
            <person name="Finn R."/>
            <person name="Kale V."/>
            <person name="Holt S."/>
            <person name="Cochrane G."/>
            <person name="Meng A."/>
            <person name="Brown T."/>
            <person name="Cohen L."/>
        </authorList>
    </citation>
    <scope>NUCLEOTIDE SEQUENCE</scope>
    <source>
        <strain evidence="5">Pbaha01</strain>
    </source>
</reference>
<dbReference type="InterPro" id="IPR001202">
    <property type="entry name" value="WW_dom"/>
</dbReference>
<protein>
    <submittedName>
        <fullName evidence="5">Uncharacterized protein</fullName>
    </submittedName>
</protein>
<evidence type="ECO:0000313" key="5">
    <source>
        <dbReference type="EMBL" id="CAD8388806.1"/>
    </source>
</evidence>
<feature type="repeat" description="HEAT" evidence="1">
    <location>
        <begin position="435"/>
        <end position="473"/>
    </location>
</feature>
<dbReference type="SMART" id="SM00456">
    <property type="entry name" value="WW"/>
    <property type="match status" value="1"/>
</dbReference>
<dbReference type="PROSITE" id="PS50077">
    <property type="entry name" value="HEAT_REPEAT"/>
    <property type="match status" value="1"/>
</dbReference>
<dbReference type="PROSITE" id="PS50020">
    <property type="entry name" value="WW_DOMAIN_2"/>
    <property type="match status" value="1"/>
</dbReference>
<dbReference type="SUPFAM" id="SSF48371">
    <property type="entry name" value="ARM repeat"/>
    <property type="match status" value="1"/>
</dbReference>
<dbReference type="AlphaFoldDB" id="A0A7S0BBA7"/>
<dbReference type="CDD" id="cd00201">
    <property type="entry name" value="WW"/>
    <property type="match status" value="1"/>
</dbReference>
<dbReference type="Pfam" id="PF13646">
    <property type="entry name" value="HEAT_2"/>
    <property type="match status" value="2"/>
</dbReference>
<dbReference type="InterPro" id="IPR002048">
    <property type="entry name" value="EF_hand_dom"/>
</dbReference>
<dbReference type="SUPFAM" id="SSF51045">
    <property type="entry name" value="WW domain"/>
    <property type="match status" value="1"/>
</dbReference>
<gene>
    <name evidence="5" type="ORF">PBAH0796_LOCUS32494</name>
</gene>
<dbReference type="SMART" id="SM00567">
    <property type="entry name" value="EZ_HEAT"/>
    <property type="match status" value="3"/>
</dbReference>
<evidence type="ECO:0000259" key="4">
    <source>
        <dbReference type="PROSITE" id="PS50222"/>
    </source>
</evidence>
<dbReference type="Gene3D" id="1.25.10.10">
    <property type="entry name" value="Leucine-rich Repeat Variant"/>
    <property type="match status" value="1"/>
</dbReference>
<dbReference type="PROSITE" id="PS01159">
    <property type="entry name" value="WW_DOMAIN_1"/>
    <property type="match status" value="1"/>
</dbReference>
<dbReference type="Pfam" id="PF00397">
    <property type="entry name" value="WW"/>
    <property type="match status" value="1"/>
</dbReference>
<evidence type="ECO:0000256" key="1">
    <source>
        <dbReference type="PROSITE-ProRule" id="PRU00103"/>
    </source>
</evidence>
<dbReference type="InterPro" id="IPR036020">
    <property type="entry name" value="WW_dom_sf"/>
</dbReference>
<feature type="domain" description="WW" evidence="3">
    <location>
        <begin position="93"/>
        <end position="120"/>
    </location>
</feature>
<evidence type="ECO:0000259" key="3">
    <source>
        <dbReference type="PROSITE" id="PS50020"/>
    </source>
</evidence>
<sequence length="484" mass="49940">MALGELLEVTVHVDRALGLHSTKNLRAGTTVAELKAELARDDPTGSLQPGDFVLGCAGTTLSDSQRITKELLVLDLRQADAEEAAGHGDGARWVRYQDPRGKAYYHDVASGHTQWEEPAHWREPEGLPASSVAAIAAEAVATAAAPDAEEPEHGGACEQLPVAGGRGARRARATCAAPTAPTRPSGAALDEASVRKLFEAMDRGGNGQVSQRDVLVALKKQPPVRRLFGLPVTNVELGGDSLEARLLSIQDSFEAGSGLGELAPVFEKLREAGGSCGQSFGWDAFLACCRTGSLRAGARAAAAVLLGSVAADGAGGENASCHREAVTALLACAGRQSENWLVRRASIESLAKLVPTGDTDAVLVLVPCVTNGDTGVRLAAISAVATVAPRGEANVVGALLELIGGGGGDSETLPFLRKAAVEALGRIAKVGDSSVVQALLARLSDSNDGVREAAAEALKRVSEQGDDSVVEALLNELLQEDVTA</sequence>
<dbReference type="InterPro" id="IPR016024">
    <property type="entry name" value="ARM-type_fold"/>
</dbReference>
<dbReference type="EMBL" id="HBEG01053394">
    <property type="protein sequence ID" value="CAD8388806.1"/>
    <property type="molecule type" value="Transcribed_RNA"/>
</dbReference>
<feature type="domain" description="EF-hand" evidence="4">
    <location>
        <begin position="189"/>
        <end position="224"/>
    </location>
</feature>
<feature type="region of interest" description="Disordered" evidence="2">
    <location>
        <begin position="144"/>
        <end position="163"/>
    </location>
</feature>
<dbReference type="InterPro" id="IPR011989">
    <property type="entry name" value="ARM-like"/>
</dbReference>
<dbReference type="InterPro" id="IPR021133">
    <property type="entry name" value="HEAT_type_2"/>
</dbReference>
<organism evidence="5">
    <name type="scientific">Pyrodinium bahamense</name>
    <dbReference type="NCBI Taxonomy" id="73915"/>
    <lineage>
        <taxon>Eukaryota</taxon>
        <taxon>Sar</taxon>
        <taxon>Alveolata</taxon>
        <taxon>Dinophyceae</taxon>
        <taxon>Gonyaulacales</taxon>
        <taxon>Pyrocystaceae</taxon>
        <taxon>Pyrodinium</taxon>
    </lineage>
</organism>
<dbReference type="InterPro" id="IPR004155">
    <property type="entry name" value="PBS_lyase_HEAT"/>
</dbReference>